<dbReference type="CDD" id="cd11386">
    <property type="entry name" value="MCP_signal"/>
    <property type="match status" value="1"/>
</dbReference>
<evidence type="ECO:0000259" key="6">
    <source>
        <dbReference type="PROSITE" id="PS50885"/>
    </source>
</evidence>
<reference evidence="7 8" key="1">
    <citation type="submission" date="2007-03" db="EMBL/GenBank/DDBJ databases">
        <title>Complete sequence of Desulfotomaculum reducens MI-1.</title>
        <authorList>
            <consortium name="US DOE Joint Genome Institute"/>
            <person name="Copeland A."/>
            <person name="Lucas S."/>
            <person name="Lapidus A."/>
            <person name="Barry K."/>
            <person name="Detter J.C."/>
            <person name="Glavina del Rio T."/>
            <person name="Hammon N."/>
            <person name="Israni S."/>
            <person name="Dalin E."/>
            <person name="Tice H."/>
            <person name="Pitluck S."/>
            <person name="Sims D."/>
            <person name="Brettin T."/>
            <person name="Bruce D."/>
            <person name="Han C."/>
            <person name="Tapia R."/>
            <person name="Schmutz J."/>
            <person name="Larimer F."/>
            <person name="Land M."/>
            <person name="Hauser L."/>
            <person name="Kyrpides N."/>
            <person name="Kim E."/>
            <person name="Tebo B.M."/>
            <person name="Richardson P."/>
        </authorList>
    </citation>
    <scope>NUCLEOTIDE SEQUENCE [LARGE SCALE GENOMIC DNA]</scope>
    <source>
        <strain evidence="7 8">MI-1</strain>
    </source>
</reference>
<dbReference type="STRING" id="349161.Dred_1557"/>
<dbReference type="HOGENOM" id="CLU_000445_107_27_9"/>
<keyword evidence="4" id="KW-0472">Membrane</keyword>
<dbReference type="SUPFAM" id="SSF58104">
    <property type="entry name" value="Methyl-accepting chemotaxis protein (MCP) signaling domain"/>
    <property type="match status" value="1"/>
</dbReference>
<dbReference type="PROSITE" id="PS50111">
    <property type="entry name" value="CHEMOTAXIS_TRANSDUC_2"/>
    <property type="match status" value="1"/>
</dbReference>
<dbReference type="KEGG" id="drm:Dred_1557"/>
<keyword evidence="1 3" id="KW-0807">Transducer</keyword>
<feature type="domain" description="Methyl-accepting transducer" evidence="5">
    <location>
        <begin position="265"/>
        <end position="508"/>
    </location>
</feature>
<dbReference type="InterPro" id="IPR024478">
    <property type="entry name" value="HlyB_4HB_MCP"/>
</dbReference>
<evidence type="ECO:0000313" key="7">
    <source>
        <dbReference type="EMBL" id="ABO50085.1"/>
    </source>
</evidence>
<evidence type="ECO:0000313" key="8">
    <source>
        <dbReference type="Proteomes" id="UP000001556"/>
    </source>
</evidence>
<dbReference type="FunFam" id="1.10.287.950:FF:000001">
    <property type="entry name" value="Methyl-accepting chemotaxis sensory transducer"/>
    <property type="match status" value="1"/>
</dbReference>
<dbReference type="CDD" id="cd06225">
    <property type="entry name" value="HAMP"/>
    <property type="match status" value="1"/>
</dbReference>
<feature type="domain" description="HAMP" evidence="6">
    <location>
        <begin position="214"/>
        <end position="267"/>
    </location>
</feature>
<proteinExistence type="inferred from homology"/>
<dbReference type="SMART" id="SM00304">
    <property type="entry name" value="HAMP"/>
    <property type="match status" value="1"/>
</dbReference>
<evidence type="ECO:0000256" key="2">
    <source>
        <dbReference type="ARBA" id="ARBA00029447"/>
    </source>
</evidence>
<dbReference type="Gene3D" id="6.10.340.10">
    <property type="match status" value="1"/>
</dbReference>
<keyword evidence="8" id="KW-1185">Reference proteome</keyword>
<gene>
    <name evidence="7" type="ordered locus">Dred_1557</name>
</gene>
<dbReference type="InterPro" id="IPR003660">
    <property type="entry name" value="HAMP_dom"/>
</dbReference>
<keyword evidence="4" id="KW-0812">Transmembrane</keyword>
<dbReference type="OrthoDB" id="5392220at2"/>
<dbReference type="Pfam" id="PF00015">
    <property type="entry name" value="MCPsignal"/>
    <property type="match status" value="1"/>
</dbReference>
<dbReference type="Proteomes" id="UP000001556">
    <property type="component" value="Chromosome"/>
</dbReference>
<dbReference type="Gene3D" id="1.10.287.950">
    <property type="entry name" value="Methyl-accepting chemotaxis protein"/>
    <property type="match status" value="1"/>
</dbReference>
<dbReference type="GO" id="GO:0016020">
    <property type="term" value="C:membrane"/>
    <property type="evidence" value="ECO:0007669"/>
    <property type="project" value="InterPro"/>
</dbReference>
<dbReference type="eggNOG" id="COG0840">
    <property type="taxonomic scope" value="Bacteria"/>
</dbReference>
<dbReference type="AlphaFoldDB" id="A4J4T2"/>
<organism evidence="7 8">
    <name type="scientific">Desulforamulus reducens (strain ATCC BAA-1160 / DSM 100696 / MI-1)</name>
    <name type="common">Desulfotomaculum reducens</name>
    <dbReference type="NCBI Taxonomy" id="349161"/>
    <lineage>
        <taxon>Bacteria</taxon>
        <taxon>Bacillati</taxon>
        <taxon>Bacillota</taxon>
        <taxon>Clostridia</taxon>
        <taxon>Eubacteriales</taxon>
        <taxon>Peptococcaceae</taxon>
        <taxon>Desulforamulus</taxon>
    </lineage>
</organism>
<dbReference type="EMBL" id="CP000612">
    <property type="protein sequence ID" value="ABO50085.1"/>
    <property type="molecule type" value="Genomic_DNA"/>
</dbReference>
<dbReference type="Pfam" id="PF12729">
    <property type="entry name" value="4HB_MCP_1"/>
    <property type="match status" value="1"/>
</dbReference>
<keyword evidence="4" id="KW-1133">Transmembrane helix</keyword>
<protein>
    <submittedName>
        <fullName evidence="7">Methyl-accepting chemotaxis sensory transducer</fullName>
    </submittedName>
</protein>
<dbReference type="GO" id="GO:0007165">
    <property type="term" value="P:signal transduction"/>
    <property type="evidence" value="ECO:0007669"/>
    <property type="project" value="UniProtKB-KW"/>
</dbReference>
<feature type="transmembrane region" description="Helical" evidence="4">
    <location>
        <begin position="9"/>
        <end position="28"/>
    </location>
</feature>
<dbReference type="Pfam" id="PF00672">
    <property type="entry name" value="HAMP"/>
    <property type="match status" value="1"/>
</dbReference>
<comment type="similarity">
    <text evidence="2">Belongs to the methyl-accepting chemotaxis (MCP) protein family.</text>
</comment>
<dbReference type="PANTHER" id="PTHR32089">
    <property type="entry name" value="METHYL-ACCEPTING CHEMOTAXIS PROTEIN MCPB"/>
    <property type="match status" value="1"/>
</dbReference>
<dbReference type="PROSITE" id="PS50885">
    <property type="entry name" value="HAMP"/>
    <property type="match status" value="1"/>
</dbReference>
<evidence type="ECO:0000256" key="3">
    <source>
        <dbReference type="PROSITE-ProRule" id="PRU00284"/>
    </source>
</evidence>
<feature type="transmembrane region" description="Helical" evidence="4">
    <location>
        <begin position="190"/>
        <end position="212"/>
    </location>
</feature>
<accession>A4J4T2</accession>
<evidence type="ECO:0000256" key="1">
    <source>
        <dbReference type="ARBA" id="ARBA00023224"/>
    </source>
</evidence>
<evidence type="ECO:0000256" key="4">
    <source>
        <dbReference type="SAM" id="Phobius"/>
    </source>
</evidence>
<dbReference type="GO" id="GO:0006935">
    <property type="term" value="P:chemotaxis"/>
    <property type="evidence" value="ECO:0007669"/>
    <property type="project" value="UniProtKB-ARBA"/>
</dbReference>
<evidence type="ECO:0000259" key="5">
    <source>
        <dbReference type="PROSITE" id="PS50111"/>
    </source>
</evidence>
<name>A4J4T2_DESRM</name>
<sequence>MRLNIKHKLLGSFGVVLLITLLTCLYMVSSMKGINNNYNKLINEKAHLRYLATSTIAESYKAANSLRAYIIDGDPNNLEKFQQFIKNIDDYFKKMEPLVTTEEGKKLYNDFVNKFKVYKERTGQLISLVKEREASQGSDRLVAEKNILDFFHTNSGEISGFGTAGESFARYISKLLEDYSNQNTNDVNRVIFLSTISVIITIILGLIIAYVVSQIITKPIRLVNTEAAKIATGDLSGNEIKVRSQDEMGQLAESFNVMHRNLKDIVQQLQEKSNNVASVAEELSAGAENVSAGANETAATITQVADTVEQVATNTQNVADVSDQATRYAKDGEVAIHNVRSKMDSIQRVTEANGEVIQDLSQSVVQISKIVDLITQIADQTNLLALNAAIEAARAGEQGRGFAVVAEEVRKLAEQSSNATKEIYNLITTIQQESEQAVESMQRAKDQVGEGVEVVHSVGEAIDKIIKSVQEIDQDIQSMAAAAEEISASMQNVAAATEEETATMEEVSANSQGLARIAEELDGIVRGFKL</sequence>
<dbReference type="PANTHER" id="PTHR32089:SF112">
    <property type="entry name" value="LYSOZYME-LIKE PROTEIN-RELATED"/>
    <property type="match status" value="1"/>
</dbReference>
<dbReference type="InterPro" id="IPR004089">
    <property type="entry name" value="MCPsignal_dom"/>
</dbReference>
<dbReference type="RefSeq" id="WP_011877901.1">
    <property type="nucleotide sequence ID" value="NC_009253.1"/>
</dbReference>
<dbReference type="SMART" id="SM00283">
    <property type="entry name" value="MA"/>
    <property type="match status" value="1"/>
</dbReference>